<evidence type="ECO:0000313" key="1">
    <source>
        <dbReference type="EMBL" id="MBX25771.1"/>
    </source>
</evidence>
<dbReference type="AlphaFoldDB" id="A0A2P2M6B9"/>
<name>A0A2P2M6B9_RHIMU</name>
<dbReference type="EMBL" id="GGEC01045287">
    <property type="protein sequence ID" value="MBX25771.1"/>
    <property type="molecule type" value="Transcribed_RNA"/>
</dbReference>
<reference evidence="1" key="1">
    <citation type="submission" date="2018-02" db="EMBL/GenBank/DDBJ databases">
        <title>Rhizophora mucronata_Transcriptome.</title>
        <authorList>
            <person name="Meera S.P."/>
            <person name="Sreeshan A."/>
            <person name="Augustine A."/>
        </authorList>
    </citation>
    <scope>NUCLEOTIDE SEQUENCE</scope>
    <source>
        <tissue evidence="1">Leaf</tissue>
    </source>
</reference>
<organism evidence="1">
    <name type="scientific">Rhizophora mucronata</name>
    <name type="common">Asiatic mangrove</name>
    <dbReference type="NCBI Taxonomy" id="61149"/>
    <lineage>
        <taxon>Eukaryota</taxon>
        <taxon>Viridiplantae</taxon>
        <taxon>Streptophyta</taxon>
        <taxon>Embryophyta</taxon>
        <taxon>Tracheophyta</taxon>
        <taxon>Spermatophyta</taxon>
        <taxon>Magnoliopsida</taxon>
        <taxon>eudicotyledons</taxon>
        <taxon>Gunneridae</taxon>
        <taxon>Pentapetalae</taxon>
        <taxon>rosids</taxon>
        <taxon>fabids</taxon>
        <taxon>Malpighiales</taxon>
        <taxon>Rhizophoraceae</taxon>
        <taxon>Rhizophora</taxon>
    </lineage>
</organism>
<sequence>MIFSSSLGTRWSYTNKRYVSLLAVALTCMTLCPHKPSIFQFFPKKTKLWTGKMQNMQYL</sequence>
<accession>A0A2P2M6B9</accession>
<protein>
    <submittedName>
        <fullName evidence="1">Uncharacterized protein</fullName>
    </submittedName>
</protein>
<proteinExistence type="predicted"/>